<comment type="caution">
    <text evidence="1">The sequence shown here is derived from an EMBL/GenBank/DDBJ whole genome shotgun (WGS) entry which is preliminary data.</text>
</comment>
<protein>
    <submittedName>
        <fullName evidence="1">Uncharacterized protein</fullName>
    </submittedName>
</protein>
<dbReference type="RefSeq" id="WP_379949552.1">
    <property type="nucleotide sequence ID" value="NZ_JBHMAF010000066.1"/>
</dbReference>
<sequence>MRNLQIEKITVPFQGELLTRWKERDPLVVPEYALKWNGKGVSNGFGFGEWLAEEFFRNQGYYIINDEFDLFSKNSKYKVYNDIISLIVGKEKIEIFRRVARVLYEDGYKIENLDLFIFDRNSFLFAEAKKGKDCLREPQLRFMYLAKEILDADCKLVYLSEVENETRIETLNFQVNLPENFYDFLP</sequence>
<evidence type="ECO:0000313" key="2">
    <source>
        <dbReference type="Proteomes" id="UP001589609"/>
    </source>
</evidence>
<dbReference type="EMBL" id="JBHMAF010000066">
    <property type="protein sequence ID" value="MFB9759255.1"/>
    <property type="molecule type" value="Genomic_DNA"/>
</dbReference>
<proteinExistence type="predicted"/>
<accession>A0ABV5WF73</accession>
<gene>
    <name evidence="1" type="ORF">ACFFMS_12470</name>
</gene>
<name>A0ABV5WF73_9BACI</name>
<reference evidence="1 2" key="1">
    <citation type="submission" date="2024-09" db="EMBL/GenBank/DDBJ databases">
        <authorList>
            <person name="Sun Q."/>
            <person name="Mori K."/>
        </authorList>
    </citation>
    <scope>NUCLEOTIDE SEQUENCE [LARGE SCALE GENOMIC DNA]</scope>
    <source>
        <strain evidence="1 2">JCM 11201</strain>
    </source>
</reference>
<evidence type="ECO:0000313" key="1">
    <source>
        <dbReference type="EMBL" id="MFB9759255.1"/>
    </source>
</evidence>
<dbReference type="Proteomes" id="UP001589609">
    <property type="component" value="Unassembled WGS sequence"/>
</dbReference>
<organism evidence="1 2">
    <name type="scientific">Ectobacillus funiculus</name>
    <dbReference type="NCBI Taxonomy" id="137993"/>
    <lineage>
        <taxon>Bacteria</taxon>
        <taxon>Bacillati</taxon>
        <taxon>Bacillota</taxon>
        <taxon>Bacilli</taxon>
        <taxon>Bacillales</taxon>
        <taxon>Bacillaceae</taxon>
        <taxon>Ectobacillus</taxon>
    </lineage>
</organism>
<keyword evidence="2" id="KW-1185">Reference proteome</keyword>